<dbReference type="Pfam" id="PF00535">
    <property type="entry name" value="Glycos_transf_2"/>
    <property type="match status" value="1"/>
</dbReference>
<sequence length="690" mass="77891">MDPFENRVRREPYHYRWTQLNQSQPPETATQSPLLDLGHSSDVNPLLPDQVADARQVLRWRRGLVDDGRTELRAEVLAGQRRIVERFLAGRRAYFGEEQSRPLPEVTELIREGRDIFVVIKFMDEAPHMAATLDSLLNQDVELGRVVILAVDNNSTDGTDEIVRAAIAANRTAARIVYMNQAMAGAGNAARLGVDTCIATVYEMCRRDRRWERLQSATIAVSDGDTVYHPAMMSSVASILDDQPTVDGVMPFLTYKFTAALRLLGDYTPAYPQALSQHAEGAQVTAVPVDLSSIRGHDELPRWERQLLGDELLLTTRAGVEVRVPLSQVDEHGRRFGVLADPSGRLAYAFADRTVVLAEAPVAGFDAALVFLENGGVRREEKWRWHSVIGHDLFLYWSFRGMGLPESVIFPDSSDAMKTFRVWSFAIGGQHQLKRTGLRIATGSDYQSGRVLQAVGCTLRLGPAEAFAETETDRLIKMVRNFVRRQSVFYGETRSSSLERATGLYVHMTRIQGQIEQELREYADDIFAETVFPERVIFPLRWMLQNAVRFYAHGPQERQIVQDRFLGAIFSAATSRSIQDEILTDEKLRAMAEAPYSDSATLAEKLAEEIMLAHYPEIMIFYRSTLRSFFAAHRVSPEHYEWLLDGLPESRNGLTELPPRVDPADVWDGTEFEIDEKRGQVVSMRRQSAP</sequence>
<evidence type="ECO:0000313" key="3">
    <source>
        <dbReference type="Proteomes" id="UP000587527"/>
    </source>
</evidence>
<dbReference type="SUPFAM" id="SSF53448">
    <property type="entry name" value="Nucleotide-diphospho-sugar transferases"/>
    <property type="match status" value="1"/>
</dbReference>
<protein>
    <recommendedName>
        <fullName evidence="1">Glycosyltransferase 2-like domain-containing protein</fullName>
    </recommendedName>
</protein>
<dbReference type="InterPro" id="IPR001173">
    <property type="entry name" value="Glyco_trans_2-like"/>
</dbReference>
<keyword evidence="3" id="KW-1185">Reference proteome</keyword>
<comment type="caution">
    <text evidence="2">The sequence shown here is derived from an EMBL/GenBank/DDBJ whole genome shotgun (WGS) entry which is preliminary data.</text>
</comment>
<dbReference type="RefSeq" id="WP_312875241.1">
    <property type="nucleotide sequence ID" value="NZ_JACHMN010000002.1"/>
</dbReference>
<name>A0A841BQP8_9ACTN</name>
<proteinExistence type="predicted"/>
<dbReference type="Gene3D" id="3.90.550.10">
    <property type="entry name" value="Spore Coat Polysaccharide Biosynthesis Protein SpsA, Chain A"/>
    <property type="match status" value="1"/>
</dbReference>
<dbReference type="EMBL" id="JACHMN010000002">
    <property type="protein sequence ID" value="MBB5870025.1"/>
    <property type="molecule type" value="Genomic_DNA"/>
</dbReference>
<feature type="domain" description="Glycosyltransferase 2-like" evidence="1">
    <location>
        <begin position="118"/>
        <end position="242"/>
    </location>
</feature>
<evidence type="ECO:0000259" key="1">
    <source>
        <dbReference type="Pfam" id="PF00535"/>
    </source>
</evidence>
<organism evidence="2 3">
    <name type="scientific">Allocatelliglobosispora scoriae</name>
    <dbReference type="NCBI Taxonomy" id="643052"/>
    <lineage>
        <taxon>Bacteria</taxon>
        <taxon>Bacillati</taxon>
        <taxon>Actinomycetota</taxon>
        <taxon>Actinomycetes</taxon>
        <taxon>Micromonosporales</taxon>
        <taxon>Micromonosporaceae</taxon>
        <taxon>Allocatelliglobosispora</taxon>
    </lineage>
</organism>
<dbReference type="Proteomes" id="UP000587527">
    <property type="component" value="Unassembled WGS sequence"/>
</dbReference>
<gene>
    <name evidence="2" type="ORF">F4553_003404</name>
</gene>
<dbReference type="CDD" id="cd00761">
    <property type="entry name" value="Glyco_tranf_GTA_type"/>
    <property type="match status" value="1"/>
</dbReference>
<dbReference type="InterPro" id="IPR029044">
    <property type="entry name" value="Nucleotide-diphossugar_trans"/>
</dbReference>
<evidence type="ECO:0000313" key="2">
    <source>
        <dbReference type="EMBL" id="MBB5870025.1"/>
    </source>
</evidence>
<reference evidence="2 3" key="1">
    <citation type="submission" date="2020-08" db="EMBL/GenBank/DDBJ databases">
        <title>Sequencing the genomes of 1000 actinobacteria strains.</title>
        <authorList>
            <person name="Klenk H.-P."/>
        </authorList>
    </citation>
    <scope>NUCLEOTIDE SEQUENCE [LARGE SCALE GENOMIC DNA]</scope>
    <source>
        <strain evidence="2 3">DSM 45362</strain>
    </source>
</reference>
<accession>A0A841BQP8</accession>
<dbReference type="AlphaFoldDB" id="A0A841BQP8"/>